<name>A0A6J8F1H7_MYTCO</name>
<reference evidence="2 3" key="1">
    <citation type="submission" date="2020-06" db="EMBL/GenBank/DDBJ databases">
        <authorList>
            <person name="Li R."/>
            <person name="Bekaert M."/>
        </authorList>
    </citation>
    <scope>NUCLEOTIDE SEQUENCE [LARGE SCALE GENOMIC DNA]</scope>
    <source>
        <strain evidence="3">wild</strain>
    </source>
</reference>
<sequence>MTEVTVHRTLSEDEEISTVSSPKLSVAGDARDKMAEPKSSRKTSSRRSKKKDEVEEMNKKWESSFSQIESRFDKFFDLFSSNDGYINKDTVTSGEQRPCQNQSEQDSGSSGAHRLVEDSNHEHFPTDSVRERENDDVVSLAPGHRERHDIGLLSEDESSLESETENPQKSSSRFSKYVKGNESDSDENNNDHLNTLFGDDVKTKKETSSGGLILDKRKEVNLDKSIQLVRDIFAMSTKSLDQVARAGAFHHLIRRKATLEDTGLNDIKELKHPLVSLPLTKSGVLGDNMEQTLKDRVDKNKQLKELLPELHVNKIFSGKRKATGNQFSNDWSKKPKFDNAQQGSTFTGAKSGTQRTVLRTNTVTRPDKDDKSSGTTNNFRRFNNSFH</sequence>
<dbReference type="EMBL" id="CACVKT020010437">
    <property type="protein sequence ID" value="CAC5426580.1"/>
    <property type="molecule type" value="Genomic_DNA"/>
</dbReference>
<gene>
    <name evidence="2" type="ORF">MCOR_58276</name>
</gene>
<feature type="region of interest" description="Disordered" evidence="1">
    <location>
        <begin position="323"/>
        <end position="387"/>
    </location>
</feature>
<feature type="region of interest" description="Disordered" evidence="1">
    <location>
        <begin position="86"/>
        <end position="197"/>
    </location>
</feature>
<keyword evidence="3" id="KW-1185">Reference proteome</keyword>
<feature type="compositionally biased region" description="Basic and acidic residues" evidence="1">
    <location>
        <begin position="50"/>
        <end position="62"/>
    </location>
</feature>
<accession>A0A6J8F1H7</accession>
<protein>
    <submittedName>
        <fullName evidence="2">Uncharacterized protein</fullName>
    </submittedName>
</protein>
<evidence type="ECO:0000256" key="1">
    <source>
        <dbReference type="SAM" id="MobiDB-lite"/>
    </source>
</evidence>
<feature type="compositionally biased region" description="Basic and acidic residues" evidence="1">
    <location>
        <begin position="114"/>
        <end position="135"/>
    </location>
</feature>
<dbReference type="OrthoDB" id="6079754at2759"/>
<feature type="compositionally biased region" description="Acidic residues" evidence="1">
    <location>
        <begin position="154"/>
        <end position="164"/>
    </location>
</feature>
<dbReference type="AlphaFoldDB" id="A0A6J8F1H7"/>
<feature type="compositionally biased region" description="Basic and acidic residues" evidence="1">
    <location>
        <begin position="29"/>
        <end position="39"/>
    </location>
</feature>
<feature type="compositionally biased region" description="Polar residues" evidence="1">
    <location>
        <begin position="339"/>
        <end position="364"/>
    </location>
</feature>
<dbReference type="Proteomes" id="UP000507470">
    <property type="component" value="Unassembled WGS sequence"/>
</dbReference>
<evidence type="ECO:0000313" key="3">
    <source>
        <dbReference type="Proteomes" id="UP000507470"/>
    </source>
</evidence>
<evidence type="ECO:0000313" key="2">
    <source>
        <dbReference type="EMBL" id="CAC5426580.1"/>
    </source>
</evidence>
<organism evidence="2 3">
    <name type="scientific">Mytilus coruscus</name>
    <name type="common">Sea mussel</name>
    <dbReference type="NCBI Taxonomy" id="42192"/>
    <lineage>
        <taxon>Eukaryota</taxon>
        <taxon>Metazoa</taxon>
        <taxon>Spiralia</taxon>
        <taxon>Lophotrochozoa</taxon>
        <taxon>Mollusca</taxon>
        <taxon>Bivalvia</taxon>
        <taxon>Autobranchia</taxon>
        <taxon>Pteriomorphia</taxon>
        <taxon>Mytilida</taxon>
        <taxon>Mytiloidea</taxon>
        <taxon>Mytilidae</taxon>
        <taxon>Mytilinae</taxon>
        <taxon>Mytilus</taxon>
    </lineage>
</organism>
<feature type="compositionally biased region" description="Low complexity" evidence="1">
    <location>
        <begin position="375"/>
        <end position="387"/>
    </location>
</feature>
<feature type="region of interest" description="Disordered" evidence="1">
    <location>
        <begin position="1"/>
        <end position="64"/>
    </location>
</feature>
<feature type="compositionally biased region" description="Basic residues" evidence="1">
    <location>
        <begin position="40"/>
        <end position="49"/>
    </location>
</feature>
<feature type="compositionally biased region" description="Basic and acidic residues" evidence="1">
    <location>
        <begin position="1"/>
        <end position="11"/>
    </location>
</feature>
<feature type="compositionally biased region" description="Polar residues" evidence="1">
    <location>
        <begin position="86"/>
        <end position="110"/>
    </location>
</feature>
<proteinExistence type="predicted"/>
<feature type="compositionally biased region" description="Polar residues" evidence="1">
    <location>
        <begin position="165"/>
        <end position="174"/>
    </location>
</feature>